<proteinExistence type="predicted"/>
<evidence type="ECO:0000313" key="1">
    <source>
        <dbReference type="EMBL" id="KKL12160.1"/>
    </source>
</evidence>
<dbReference type="AlphaFoldDB" id="A0A0F9ART6"/>
<gene>
    <name evidence="1" type="ORF">LCGC14_2538560</name>
</gene>
<sequence length="99" mass="11689">MATEMPDTREMSDQQLVDSFGEYKESIKQLEKQCDYLKTAIKARCPEGPLEGKIFRAIVTNKVQFRFDTAAVQEEMGMEWYDERKKKIEFKQVDLSRKE</sequence>
<comment type="caution">
    <text evidence="1">The sequence shown here is derived from an EMBL/GenBank/DDBJ whole genome shotgun (WGS) entry which is preliminary data.</text>
</comment>
<name>A0A0F9ART6_9ZZZZ</name>
<organism evidence="1">
    <name type="scientific">marine sediment metagenome</name>
    <dbReference type="NCBI Taxonomy" id="412755"/>
    <lineage>
        <taxon>unclassified sequences</taxon>
        <taxon>metagenomes</taxon>
        <taxon>ecological metagenomes</taxon>
    </lineage>
</organism>
<reference evidence="1" key="1">
    <citation type="journal article" date="2015" name="Nature">
        <title>Complex archaea that bridge the gap between prokaryotes and eukaryotes.</title>
        <authorList>
            <person name="Spang A."/>
            <person name="Saw J.H."/>
            <person name="Jorgensen S.L."/>
            <person name="Zaremba-Niedzwiedzka K."/>
            <person name="Martijn J."/>
            <person name="Lind A.E."/>
            <person name="van Eijk R."/>
            <person name="Schleper C."/>
            <person name="Guy L."/>
            <person name="Ettema T.J."/>
        </authorList>
    </citation>
    <scope>NUCLEOTIDE SEQUENCE</scope>
</reference>
<dbReference type="EMBL" id="LAZR01041371">
    <property type="protein sequence ID" value="KKL12160.1"/>
    <property type="molecule type" value="Genomic_DNA"/>
</dbReference>
<accession>A0A0F9ART6</accession>
<protein>
    <submittedName>
        <fullName evidence="1">Uncharacterized protein</fullName>
    </submittedName>
</protein>